<proteinExistence type="predicted"/>
<dbReference type="AlphaFoldDB" id="A0A0F9FEQ8"/>
<feature type="non-terminal residue" evidence="1">
    <location>
        <position position="1"/>
    </location>
</feature>
<gene>
    <name evidence="1" type="ORF">LCGC14_2252310</name>
</gene>
<organism evidence="1">
    <name type="scientific">marine sediment metagenome</name>
    <dbReference type="NCBI Taxonomy" id="412755"/>
    <lineage>
        <taxon>unclassified sequences</taxon>
        <taxon>metagenomes</taxon>
        <taxon>ecological metagenomes</taxon>
    </lineage>
</organism>
<dbReference type="EMBL" id="LAZR01030730">
    <property type="protein sequence ID" value="KKL55745.1"/>
    <property type="molecule type" value="Genomic_DNA"/>
</dbReference>
<comment type="caution">
    <text evidence="1">The sequence shown here is derived from an EMBL/GenBank/DDBJ whole genome shotgun (WGS) entry which is preliminary data.</text>
</comment>
<sequence length="39" mass="4243">VLLGQSIGIINSIDSVKDIINNIVNDAERNLREASSFIT</sequence>
<accession>A0A0F9FEQ8</accession>
<reference evidence="1" key="1">
    <citation type="journal article" date="2015" name="Nature">
        <title>Complex archaea that bridge the gap between prokaryotes and eukaryotes.</title>
        <authorList>
            <person name="Spang A."/>
            <person name="Saw J.H."/>
            <person name="Jorgensen S.L."/>
            <person name="Zaremba-Niedzwiedzka K."/>
            <person name="Martijn J."/>
            <person name="Lind A.E."/>
            <person name="van Eijk R."/>
            <person name="Schleper C."/>
            <person name="Guy L."/>
            <person name="Ettema T.J."/>
        </authorList>
    </citation>
    <scope>NUCLEOTIDE SEQUENCE</scope>
</reference>
<evidence type="ECO:0008006" key="2">
    <source>
        <dbReference type="Google" id="ProtNLM"/>
    </source>
</evidence>
<name>A0A0F9FEQ8_9ZZZZ</name>
<evidence type="ECO:0000313" key="1">
    <source>
        <dbReference type="EMBL" id="KKL55745.1"/>
    </source>
</evidence>
<protein>
    <recommendedName>
        <fullName evidence="2">Nitronate monooxygenase domain-containing protein</fullName>
    </recommendedName>
</protein>